<feature type="region of interest" description="Disordered" evidence="1">
    <location>
        <begin position="764"/>
        <end position="788"/>
    </location>
</feature>
<sequence length="1938" mass="215779">MSGEDINLNRIGDNLLGNPYNSSGDIQANSSALNLQAQPDDSARGQDSFMFELAHQNQNQRGQLDRSMHLSFLQQNSSRSSGLPTSNWPDAHSNEAKQNFNPNLFTDSFNNPSKENPITSKNDGNIVSPHSTLNNFNLNMNPGFNEVLSFNSQSGQIKNNQLVHTQNQPIDSSGFNSNSFTYNPESVTAISKNQPYDTFQNHSLQNKTSHSPDSQSKVLSNSNFQALGLRNLGYSNDSTFPSNQFNVSPGSIFPPQIFDNLGSGGNIINKDYNFLKGDFVISNDSSTRLTTSEDNNNALKTHFPKNLDVPRRPSNSSSLQNDRSPHSIERALTNPRILSSDSNIFNQSEMKTNLQDISDVNSNKTSPLRSNVLGVSNISIDGFRNGNFNSANDISSMIDANRALKNNDQTGATHHPAISFNSNASFRTNPSTPLQSNYTSFPNIHKNVNDVRNDYFLGTQLSGSSKPIDSTKPHLDLYDSQNSELMNLLGLRQNNIADLPNGTNNDISGNPSLQYSSARLSNSNERSVNSVSNTTANSPVPKSNSTPPKTLPSTPVSISSNKSNPKLKPKPKAKSKSKPKLKSKKNDSNSLPISSAPEKSNIPQITSSAKLNQNNSVSNSEASKDSVIQEINSINFNQFPKILESTFNRDFINNASLHQSQSFSDIHNISAHASDPNSNQATQILAQAQDFKTVSQNHVPGYQLNNKNPLFKSSDTINDKSNHLLASNDSIPNSSGVSPLKPRDIQSLESKISPNKIIDVMNAKNNPISTDEKPLDDKSSKINTSRQPQSSLQYLMNLSSDKFNQIVESLALKIQKDSSRLSKDNYFPEIELPNLDPFGVDMKKIFYSVIYHGGLDRLKGCSQQQQFQIWGLIARSLANNQGKPFLQPQNIIQIYRKWLYPLEAVIRDHNKKDLHLSQTQQMDTTHQSLRENKHDQFPSHIPDQLYSKLISQDSSKKILSQSEQKIQNSDKLPQQLNSAQNLQAPNIHPQHQINKSQQVVNNEFFEKRSANSLQSGGFINDKLKYPTQIQSDSILIPSSKPDSINSSNQEVANISDKNNTKIYPDVSQNVAKSIAKNNQVSSIQDSSKENSKDKVNLHSSKNPPVKLPPEKRKITKKPSRSSNSGKSTSRGSPGPKKAKLDKKRSISTDPTTAGIEKSNIKSISSSNNLQELVGNHKFEKLEIESYVPLERDVETFGGIELKSAIYNCKPQLPFSIQVYDSSYLNIHAAVMSIRSGYSMETSLALNNLLVASTNPSYKIILRDEIFLFDTLIDFLTKITFDTYDDCSENDLDVQMKLKPSYFDCCRTITECMFDVNFLKEDPKTTYPFLEKNNSLDKKSPETLTNHCLSNYPYETPGALENHDHFHFEPKSILEFCVPKFDQYSSFSDSSLVVLGIIRNLSCIEKENSIKLSQSKSFATIMIKVIKNLNSIGSYLISSSKGLITSWENNHLSLNQSFNSGSPSIIPNVPGKILNSHPHYPIRILTSLVENYKSWLEIMYSISTHIDLSRYSMELAESFLSTMAFFFNSRSLFPIFNLCPCTGIHGKSQNTRDHSSMDALNSADTEFSTLFSLILSGKSDPRVYLSANAEDETRGNGSNPIYSKPPSFVIGENLLLESKDHSCYYIALSLCCFGRLLLLESNRLVISKCEKNLLGPLIDTSISLINGCVSSLFDSAKNLGISKNNSSSLSSENRFEPKTENDISQTFISSPNPNDVGHKSDCDLNISLLDSPQLSLMWINLALFIVSNLFSVENLTSLESAYGSHTSSKPVLPISDFYNHKDNENFLKSSHFSMPFLISNDIPAYVDNISELKTGLSDDVNFIRSLISMLFACFYSYTECVQVASKTNTLNLKGKGSTSSINSKSEISNSSTPEYWINLSERIARLLFSLRLGKEHMFHSIFESYVVNRILLNPEKVPKHFIKMLYELVSPPRALTNRQ</sequence>
<feature type="region of interest" description="Disordered" evidence="1">
    <location>
        <begin position="721"/>
        <end position="743"/>
    </location>
</feature>
<feature type="compositionally biased region" description="Polar residues" evidence="1">
    <location>
        <begin position="502"/>
        <end position="520"/>
    </location>
</feature>
<feature type="compositionally biased region" description="Polar residues" evidence="1">
    <location>
        <begin position="597"/>
        <end position="618"/>
    </location>
</feature>
<comment type="caution">
    <text evidence="3">The sequence shown here is derived from an EMBL/GenBank/DDBJ whole genome shotgun (WGS) entry which is preliminary data.</text>
</comment>
<dbReference type="GO" id="GO:0003677">
    <property type="term" value="F:DNA binding"/>
    <property type="evidence" value="ECO:0007669"/>
    <property type="project" value="InterPro"/>
</dbReference>
<feature type="compositionally biased region" description="Polar residues" evidence="1">
    <location>
        <begin position="1040"/>
        <end position="1060"/>
    </location>
</feature>
<proteinExistence type="predicted"/>
<dbReference type="OrthoDB" id="5599378at2759"/>
<feature type="compositionally biased region" description="Polar residues" evidence="1">
    <location>
        <begin position="1075"/>
        <end position="1085"/>
    </location>
</feature>
<feature type="compositionally biased region" description="Basic and acidic residues" evidence="1">
    <location>
        <begin position="1086"/>
        <end position="1096"/>
    </location>
</feature>
<evidence type="ECO:0000259" key="2">
    <source>
        <dbReference type="PROSITE" id="PS51011"/>
    </source>
</evidence>
<reference evidence="3 4" key="1">
    <citation type="journal article" date="2016" name="Mol. Biol. Evol.">
        <title>Genome-Wide Survey of Gut Fungi (Harpellales) Reveals the First Horizontally Transferred Ubiquitin Gene from a Mosquito Host.</title>
        <authorList>
            <person name="Wang Y."/>
            <person name="White M.M."/>
            <person name="Kvist S."/>
            <person name="Moncalvo J.M."/>
        </authorList>
    </citation>
    <scope>NUCLEOTIDE SEQUENCE [LARGE SCALE GENOMIC DNA]</scope>
    <source>
        <strain evidence="3 4">ALG-7-W6</strain>
    </source>
</reference>
<feature type="compositionally biased region" description="Polar residues" evidence="1">
    <location>
        <begin position="540"/>
        <end position="558"/>
    </location>
</feature>
<dbReference type="Proteomes" id="UP000187455">
    <property type="component" value="Unassembled WGS sequence"/>
</dbReference>
<evidence type="ECO:0000313" key="4">
    <source>
        <dbReference type="Proteomes" id="UP000187455"/>
    </source>
</evidence>
<dbReference type="SUPFAM" id="SSF46774">
    <property type="entry name" value="ARID-like"/>
    <property type="match status" value="1"/>
</dbReference>
<gene>
    <name evidence="3" type="ORF">AYI68_g5325</name>
</gene>
<dbReference type="InterPro" id="IPR036431">
    <property type="entry name" value="ARID_dom_sf"/>
</dbReference>
<feature type="compositionally biased region" description="Basic residues" evidence="1">
    <location>
        <begin position="565"/>
        <end position="583"/>
    </location>
</feature>
<keyword evidence="4" id="KW-1185">Reference proteome</keyword>
<feature type="compositionally biased region" description="Basic and acidic residues" evidence="1">
    <location>
        <begin position="770"/>
        <end position="780"/>
    </location>
</feature>
<feature type="region of interest" description="Disordered" evidence="1">
    <location>
        <begin position="1075"/>
        <end position="1159"/>
    </location>
</feature>
<dbReference type="STRING" id="133383.A0A1R0GUM3"/>
<feature type="compositionally biased region" description="Low complexity" evidence="1">
    <location>
        <begin position="521"/>
        <end position="538"/>
    </location>
</feature>
<dbReference type="EMBL" id="LSSL01003356">
    <property type="protein sequence ID" value="OLY80577.1"/>
    <property type="molecule type" value="Genomic_DNA"/>
</dbReference>
<feature type="compositionally biased region" description="Polar residues" evidence="1">
    <location>
        <begin position="724"/>
        <end position="737"/>
    </location>
</feature>
<evidence type="ECO:0000256" key="1">
    <source>
        <dbReference type="SAM" id="MobiDB-lite"/>
    </source>
</evidence>
<dbReference type="InterPro" id="IPR001606">
    <property type="entry name" value="ARID_dom"/>
</dbReference>
<feature type="region of interest" description="Disordered" evidence="1">
    <location>
        <begin position="1034"/>
        <end position="1060"/>
    </location>
</feature>
<accession>A0A1R0GUM3</accession>
<dbReference type="PROSITE" id="PS51011">
    <property type="entry name" value="ARID"/>
    <property type="match status" value="1"/>
</dbReference>
<feature type="domain" description="ARID" evidence="2">
    <location>
        <begin position="800"/>
        <end position="907"/>
    </location>
</feature>
<name>A0A1R0GUM3_9FUNG</name>
<feature type="region of interest" description="Disordered" evidence="1">
    <location>
        <begin position="199"/>
        <end position="218"/>
    </location>
</feature>
<feature type="compositionally biased region" description="Polar residues" evidence="1">
    <location>
        <begin position="286"/>
        <end position="299"/>
    </location>
</feature>
<feature type="region of interest" description="Disordered" evidence="1">
    <location>
        <begin position="502"/>
        <end position="618"/>
    </location>
</feature>
<protein>
    <recommendedName>
        <fullName evidence="2">ARID domain-containing protein</fullName>
    </recommendedName>
</protein>
<organism evidence="3 4">
    <name type="scientific">Smittium mucronatum</name>
    <dbReference type="NCBI Taxonomy" id="133383"/>
    <lineage>
        <taxon>Eukaryota</taxon>
        <taxon>Fungi</taxon>
        <taxon>Fungi incertae sedis</taxon>
        <taxon>Zoopagomycota</taxon>
        <taxon>Kickxellomycotina</taxon>
        <taxon>Harpellomycetes</taxon>
        <taxon>Harpellales</taxon>
        <taxon>Legeriomycetaceae</taxon>
        <taxon>Smittium</taxon>
    </lineage>
</organism>
<feature type="compositionally biased region" description="Low complexity" evidence="1">
    <location>
        <begin position="1120"/>
        <end position="1133"/>
    </location>
</feature>
<feature type="compositionally biased region" description="Polar residues" evidence="1">
    <location>
        <begin position="313"/>
        <end position="322"/>
    </location>
</feature>
<feature type="region of interest" description="Disordered" evidence="1">
    <location>
        <begin position="286"/>
        <end position="332"/>
    </location>
</feature>
<evidence type="ECO:0000313" key="3">
    <source>
        <dbReference type="EMBL" id="OLY80577.1"/>
    </source>
</evidence>